<name>A0A3E0B354_9STAP</name>
<comment type="caution">
    <text evidence="2">The sequence shown here is derived from an EMBL/GenBank/DDBJ whole genome shotgun (WGS) entry which is preliminary data.</text>
</comment>
<reference evidence="2 3" key="1">
    <citation type="submission" date="2018-08" db="EMBL/GenBank/DDBJ databases">
        <title>Genomic Encyclopedia of Type Strains, Phase IV (KMG-IV): sequencing the most valuable type-strain genomes for metagenomic binning, comparative biology and taxonomic classification.</title>
        <authorList>
            <person name="Goeker M."/>
        </authorList>
    </citation>
    <scope>NUCLEOTIDE SEQUENCE [LARGE SCALE GENOMIC DNA]</scope>
    <source>
        <strain evidence="2 3">DSM 17274</strain>
    </source>
</reference>
<feature type="transmembrane region" description="Helical" evidence="1">
    <location>
        <begin position="73"/>
        <end position="91"/>
    </location>
</feature>
<keyword evidence="3" id="KW-1185">Reference proteome</keyword>
<evidence type="ECO:0000313" key="2">
    <source>
        <dbReference type="EMBL" id="REG26399.1"/>
    </source>
</evidence>
<accession>A0A3E0B354</accession>
<gene>
    <name evidence="2" type="ORF">DFR63_0042</name>
</gene>
<keyword evidence="1" id="KW-0472">Membrane</keyword>
<evidence type="ECO:0000256" key="1">
    <source>
        <dbReference type="SAM" id="Phobius"/>
    </source>
</evidence>
<dbReference type="OrthoDB" id="2418221at2"/>
<keyword evidence="1" id="KW-1133">Transmembrane helix</keyword>
<dbReference type="Proteomes" id="UP000257076">
    <property type="component" value="Unassembled WGS sequence"/>
</dbReference>
<dbReference type="RefSeq" id="WP_115883771.1">
    <property type="nucleotide sequence ID" value="NZ_CBCSHX010000010.1"/>
</dbReference>
<protein>
    <submittedName>
        <fullName evidence="2">Uncharacterized protein</fullName>
    </submittedName>
</protein>
<dbReference type="AlphaFoldDB" id="A0A3E0B354"/>
<proteinExistence type="predicted"/>
<feature type="transmembrane region" description="Helical" evidence="1">
    <location>
        <begin position="111"/>
        <end position="129"/>
    </location>
</feature>
<dbReference type="EMBL" id="QUMW01000001">
    <property type="protein sequence ID" value="REG26399.1"/>
    <property type="molecule type" value="Genomic_DNA"/>
</dbReference>
<keyword evidence="1" id="KW-0812">Transmembrane</keyword>
<organism evidence="2 3">
    <name type="scientific">Jeotgalicoccus halotolerans</name>
    <dbReference type="NCBI Taxonomy" id="157227"/>
    <lineage>
        <taxon>Bacteria</taxon>
        <taxon>Bacillati</taxon>
        <taxon>Bacillota</taxon>
        <taxon>Bacilli</taxon>
        <taxon>Bacillales</taxon>
        <taxon>Staphylococcaceae</taxon>
        <taxon>Jeotgalicoccus</taxon>
    </lineage>
</organism>
<evidence type="ECO:0000313" key="3">
    <source>
        <dbReference type="Proteomes" id="UP000257076"/>
    </source>
</evidence>
<sequence>MTVKVKRKLWIFNSFIPARIRFNNESVGTLYGSQEIEIPMQESEGELKYYQPVGRNDQLQVKKEDVVQVEESLLGKVLGILLVTFLLYLLMRGIGIIDFTNHSNYEQLFNIEKILLSILFVIAVISLFFKTNKLVLLNR</sequence>